<dbReference type="SUPFAM" id="SSF54001">
    <property type="entry name" value="Cysteine proteinases"/>
    <property type="match status" value="1"/>
</dbReference>
<keyword evidence="10" id="KW-1185">Reference proteome</keyword>
<feature type="domain" description="VWFA" evidence="9">
    <location>
        <begin position="395"/>
        <end position="566"/>
    </location>
</feature>
<evidence type="ECO:0000313" key="11">
    <source>
        <dbReference type="WBParaSite" id="PSU_v2.g5306.t1"/>
    </source>
</evidence>
<reference evidence="11" key="1">
    <citation type="submission" date="2022-11" db="UniProtKB">
        <authorList>
            <consortium name="WormBaseParasite"/>
        </authorList>
    </citation>
    <scope>IDENTIFICATION</scope>
</reference>
<evidence type="ECO:0000259" key="9">
    <source>
        <dbReference type="PROSITE" id="PS50234"/>
    </source>
</evidence>
<dbReference type="PROSITE" id="PS00640">
    <property type="entry name" value="THIOL_PROTEASE_ASN"/>
    <property type="match status" value="1"/>
</dbReference>
<dbReference type="InterPro" id="IPR000668">
    <property type="entry name" value="Peptidase_C1A_C"/>
</dbReference>
<dbReference type="Gene3D" id="3.40.50.410">
    <property type="entry name" value="von Willebrand factor, type A domain"/>
    <property type="match status" value="1"/>
</dbReference>
<dbReference type="Gene3D" id="3.90.70.10">
    <property type="entry name" value="Cysteine proteinases"/>
    <property type="match status" value="1"/>
</dbReference>
<dbReference type="InterPro" id="IPR013201">
    <property type="entry name" value="Prot_inhib_I29"/>
</dbReference>
<dbReference type="SMART" id="SM00848">
    <property type="entry name" value="Inhibitor_I29"/>
    <property type="match status" value="1"/>
</dbReference>
<keyword evidence="4" id="KW-0788">Thiol protease</keyword>
<dbReference type="GO" id="GO:0006508">
    <property type="term" value="P:proteolysis"/>
    <property type="evidence" value="ECO:0007669"/>
    <property type="project" value="UniProtKB-KW"/>
</dbReference>
<dbReference type="Pfam" id="PF00112">
    <property type="entry name" value="Peptidase_C1"/>
    <property type="match status" value="1"/>
</dbReference>
<comment type="similarity">
    <text evidence="1">Belongs to the peptidase C1 family.</text>
</comment>
<evidence type="ECO:0000256" key="7">
    <source>
        <dbReference type="SAM" id="MobiDB-lite"/>
    </source>
</evidence>
<dbReference type="AlphaFoldDB" id="A0A914Z098"/>
<dbReference type="PROSITE" id="PS00639">
    <property type="entry name" value="THIOL_PROTEASE_HIS"/>
    <property type="match status" value="1"/>
</dbReference>
<dbReference type="CDD" id="cd02248">
    <property type="entry name" value="Peptidase_C1A"/>
    <property type="match status" value="1"/>
</dbReference>
<evidence type="ECO:0000256" key="3">
    <source>
        <dbReference type="ARBA" id="ARBA00022801"/>
    </source>
</evidence>
<keyword evidence="8" id="KW-0732">Signal</keyword>
<organism evidence="10 11">
    <name type="scientific">Panagrolaimus superbus</name>
    <dbReference type="NCBI Taxonomy" id="310955"/>
    <lineage>
        <taxon>Eukaryota</taxon>
        <taxon>Metazoa</taxon>
        <taxon>Ecdysozoa</taxon>
        <taxon>Nematoda</taxon>
        <taxon>Chromadorea</taxon>
        <taxon>Rhabditida</taxon>
        <taxon>Tylenchina</taxon>
        <taxon>Panagrolaimomorpha</taxon>
        <taxon>Panagrolaimoidea</taxon>
        <taxon>Panagrolaimidae</taxon>
        <taxon>Panagrolaimus</taxon>
    </lineage>
</organism>
<dbReference type="InterPro" id="IPR036465">
    <property type="entry name" value="vWFA_dom_sf"/>
</dbReference>
<evidence type="ECO:0000256" key="8">
    <source>
        <dbReference type="SAM" id="SignalP"/>
    </source>
</evidence>
<dbReference type="InterPro" id="IPR013128">
    <property type="entry name" value="Peptidase_C1A"/>
</dbReference>
<dbReference type="InterPro" id="IPR025661">
    <property type="entry name" value="Pept_asp_AS"/>
</dbReference>
<evidence type="ECO:0000256" key="6">
    <source>
        <dbReference type="ARBA" id="ARBA00023157"/>
    </source>
</evidence>
<keyword evidence="2" id="KW-0645">Protease</keyword>
<evidence type="ECO:0000256" key="2">
    <source>
        <dbReference type="ARBA" id="ARBA00022670"/>
    </source>
</evidence>
<feature type="signal peptide" evidence="8">
    <location>
        <begin position="1"/>
        <end position="19"/>
    </location>
</feature>
<dbReference type="InterPro" id="IPR038765">
    <property type="entry name" value="Papain-like_cys_pep_sf"/>
</dbReference>
<dbReference type="InterPro" id="IPR000169">
    <property type="entry name" value="Pept_cys_AS"/>
</dbReference>
<keyword evidence="5" id="KW-0865">Zymogen</keyword>
<dbReference type="Proteomes" id="UP000887577">
    <property type="component" value="Unplaced"/>
</dbReference>
<feature type="region of interest" description="Disordered" evidence="7">
    <location>
        <begin position="356"/>
        <end position="380"/>
    </location>
</feature>
<dbReference type="WBParaSite" id="PSU_v2.g5306.t1">
    <property type="protein sequence ID" value="PSU_v2.g5306.t1"/>
    <property type="gene ID" value="PSU_v2.g5306"/>
</dbReference>
<dbReference type="InterPro" id="IPR025660">
    <property type="entry name" value="Pept_his_AS"/>
</dbReference>
<keyword evidence="3" id="KW-0378">Hydrolase</keyword>
<dbReference type="FunFam" id="3.90.70.10:FF:000103">
    <property type="entry name" value="Hypothetical LOC496748"/>
    <property type="match status" value="1"/>
</dbReference>
<dbReference type="InterPro" id="IPR039417">
    <property type="entry name" value="Peptidase_C1A_papain-like"/>
</dbReference>
<dbReference type="PANTHER" id="PTHR12411">
    <property type="entry name" value="CYSTEINE PROTEASE FAMILY C1-RELATED"/>
    <property type="match status" value="1"/>
</dbReference>
<sequence>MKCLLRFAVLAVISNVVYGDKTLPKDSFLLDQPDDVLFQEFQKKFDVSFAKSSEKIQRFNIFSKNLVKIRALNAMNNGAKFGINAFSDLSPEEFKQRLLSDEFMFPSNVQNATDEDVNIRRDWREQEHQRTRRDVYPTNFDWRTQNVVSPIRDQGSCGSCWAFASVAAVEAHYAIKNNGAKIELSEQELVDCDKRSYGCNGGYMYEALEYIRDKGLHSQTNYPYSGWGNGCQSNKTGTKTKIADALYILPNNEIEVRNFIFNKGPAIMGFVFPYSLQYYVSGIFSLTWEECRSQRNGNHAMTIVGYGEENGKKFWLAKNSWGTWWGENGYIRFERDIEFCGMVSNFYLFAPSFDAPTTTTSSTTTTTTTTTPVPTTTTTVQPQPFIPLNCSGAMDLVFLIDVSETMTEERLNIVKSQLISAITQNGIKWESTDNNTARVGIILSAGLFSTERAMPRRFLDFQGHQTDIYRSPKIVSRTHHLKQAFRDIIFDFGINDIGLSMNFSINGDSDGDFPFGDPIFGGEGDRPNVPNAMIVITGADTSNASLPSTLLKNSNVQVYAIGFQDS</sequence>
<evidence type="ECO:0000256" key="1">
    <source>
        <dbReference type="ARBA" id="ARBA00008455"/>
    </source>
</evidence>
<accession>A0A914Z098</accession>
<evidence type="ECO:0000256" key="4">
    <source>
        <dbReference type="ARBA" id="ARBA00022807"/>
    </source>
</evidence>
<dbReference type="InterPro" id="IPR002035">
    <property type="entry name" value="VWF_A"/>
</dbReference>
<feature type="chain" id="PRO_5036859518" evidence="8">
    <location>
        <begin position="20"/>
        <end position="566"/>
    </location>
</feature>
<dbReference type="PRINTS" id="PR00705">
    <property type="entry name" value="PAPAIN"/>
</dbReference>
<keyword evidence="6" id="KW-1015">Disulfide bond</keyword>
<name>A0A914Z098_9BILA</name>
<dbReference type="Pfam" id="PF08246">
    <property type="entry name" value="Inhibitor_I29"/>
    <property type="match status" value="1"/>
</dbReference>
<dbReference type="PROSITE" id="PS00139">
    <property type="entry name" value="THIOL_PROTEASE_CYS"/>
    <property type="match status" value="1"/>
</dbReference>
<dbReference type="PROSITE" id="PS50234">
    <property type="entry name" value="VWFA"/>
    <property type="match status" value="1"/>
</dbReference>
<dbReference type="SMART" id="SM00645">
    <property type="entry name" value="Pept_C1"/>
    <property type="match status" value="1"/>
</dbReference>
<evidence type="ECO:0000313" key="10">
    <source>
        <dbReference type="Proteomes" id="UP000887577"/>
    </source>
</evidence>
<protein>
    <submittedName>
        <fullName evidence="11">VWFA domain-containing protein</fullName>
    </submittedName>
</protein>
<proteinExistence type="inferred from homology"/>
<dbReference type="GO" id="GO:0008234">
    <property type="term" value="F:cysteine-type peptidase activity"/>
    <property type="evidence" value="ECO:0007669"/>
    <property type="project" value="UniProtKB-KW"/>
</dbReference>
<evidence type="ECO:0000256" key="5">
    <source>
        <dbReference type="ARBA" id="ARBA00023145"/>
    </source>
</evidence>
<dbReference type="SUPFAM" id="SSF53300">
    <property type="entry name" value="vWA-like"/>
    <property type="match status" value="1"/>
</dbReference>